<dbReference type="GeneID" id="54303561"/>
<keyword evidence="3" id="KW-1185">Reference proteome</keyword>
<feature type="compositionally biased region" description="Basic residues" evidence="1">
    <location>
        <begin position="453"/>
        <end position="463"/>
    </location>
</feature>
<organism evidence="2 3">
    <name type="scientific">Aplosporella prunicola CBS 121167</name>
    <dbReference type="NCBI Taxonomy" id="1176127"/>
    <lineage>
        <taxon>Eukaryota</taxon>
        <taxon>Fungi</taxon>
        <taxon>Dikarya</taxon>
        <taxon>Ascomycota</taxon>
        <taxon>Pezizomycotina</taxon>
        <taxon>Dothideomycetes</taxon>
        <taxon>Dothideomycetes incertae sedis</taxon>
        <taxon>Botryosphaeriales</taxon>
        <taxon>Aplosporellaceae</taxon>
        <taxon>Aplosporella</taxon>
    </lineage>
</organism>
<sequence>MAGSKDAKRQDRIRRRVFHFMARVVDKYSKKDKNDENNRSDRNNENDTKDEKGEIDTNDTNDTNDKNENNEDEENENDKNGKTETHAPQAPPPLGFLSLPAELRISVYEFIFKEVTFWLFLDRSPGDRVNIRFRKNRSGVPLAMLQTCKTIASELRGEMYRKARVQVVNSMPPEQLAKLHQEHYYPRVDEHAVKCMCAPVRTFFASVDVAAQSAEWTHLFYKQAMPLLRVMSLMPCLRQSALCLMFHRGEADPLDARPMINHLSKVASLMFSRMVERVPHGVLKDYFINKEIVEPDRLEYCLHMFWKEPEGDSLPAANEDSAESEPLGLYAPTLSRDEYDHEEPKNLVKEMKLTQPRPPRALLDLCDGWHGPPRRKDTDERLGTPANTPADTPAVTPAATHAVTPANIPVDIPVDTPANTPSDTSTGILADTLARTHAAKPATDTPARDTPAKRKHPFRRRIWPSRPIS</sequence>
<feature type="region of interest" description="Disordered" evidence="1">
    <location>
        <begin position="27"/>
        <end position="94"/>
    </location>
</feature>
<dbReference type="Proteomes" id="UP000799438">
    <property type="component" value="Unassembled WGS sequence"/>
</dbReference>
<name>A0A6A6BRL2_9PEZI</name>
<evidence type="ECO:0000256" key="1">
    <source>
        <dbReference type="SAM" id="MobiDB-lite"/>
    </source>
</evidence>
<reference evidence="2" key="1">
    <citation type="journal article" date="2020" name="Stud. Mycol.">
        <title>101 Dothideomycetes genomes: a test case for predicting lifestyles and emergence of pathogens.</title>
        <authorList>
            <person name="Haridas S."/>
            <person name="Albert R."/>
            <person name="Binder M."/>
            <person name="Bloem J."/>
            <person name="Labutti K."/>
            <person name="Salamov A."/>
            <person name="Andreopoulos B."/>
            <person name="Baker S."/>
            <person name="Barry K."/>
            <person name="Bills G."/>
            <person name="Bluhm B."/>
            <person name="Cannon C."/>
            <person name="Castanera R."/>
            <person name="Culley D."/>
            <person name="Daum C."/>
            <person name="Ezra D."/>
            <person name="Gonzalez J."/>
            <person name="Henrissat B."/>
            <person name="Kuo A."/>
            <person name="Liang C."/>
            <person name="Lipzen A."/>
            <person name="Lutzoni F."/>
            <person name="Magnuson J."/>
            <person name="Mondo S."/>
            <person name="Nolan M."/>
            <person name="Ohm R."/>
            <person name="Pangilinan J."/>
            <person name="Park H.-J."/>
            <person name="Ramirez L."/>
            <person name="Alfaro M."/>
            <person name="Sun H."/>
            <person name="Tritt A."/>
            <person name="Yoshinaga Y."/>
            <person name="Zwiers L.-H."/>
            <person name="Turgeon B."/>
            <person name="Goodwin S."/>
            <person name="Spatafora J."/>
            <person name="Crous P."/>
            <person name="Grigoriev I."/>
        </authorList>
    </citation>
    <scope>NUCLEOTIDE SEQUENCE</scope>
    <source>
        <strain evidence="2">CBS 121167</strain>
    </source>
</reference>
<evidence type="ECO:0000313" key="2">
    <source>
        <dbReference type="EMBL" id="KAF2145221.1"/>
    </source>
</evidence>
<evidence type="ECO:0000313" key="3">
    <source>
        <dbReference type="Proteomes" id="UP000799438"/>
    </source>
</evidence>
<proteinExistence type="predicted"/>
<feature type="compositionally biased region" description="Polar residues" evidence="1">
    <location>
        <begin position="417"/>
        <end position="427"/>
    </location>
</feature>
<accession>A0A6A6BRL2</accession>
<protein>
    <submittedName>
        <fullName evidence="2">Uncharacterized protein</fullName>
    </submittedName>
</protein>
<dbReference type="EMBL" id="ML995478">
    <property type="protein sequence ID" value="KAF2145221.1"/>
    <property type="molecule type" value="Genomic_DNA"/>
</dbReference>
<feature type="region of interest" description="Disordered" evidence="1">
    <location>
        <begin position="415"/>
        <end position="469"/>
    </location>
</feature>
<feature type="region of interest" description="Disordered" evidence="1">
    <location>
        <begin position="365"/>
        <end position="395"/>
    </location>
</feature>
<feature type="compositionally biased region" description="Low complexity" evidence="1">
    <location>
        <begin position="384"/>
        <end position="395"/>
    </location>
</feature>
<dbReference type="RefSeq" id="XP_033400933.1">
    <property type="nucleotide sequence ID" value="XM_033546055.1"/>
</dbReference>
<gene>
    <name evidence="2" type="ORF">K452DRAFT_356512</name>
</gene>
<dbReference type="AlphaFoldDB" id="A0A6A6BRL2"/>
<feature type="compositionally biased region" description="Basic and acidic residues" evidence="1">
    <location>
        <begin position="27"/>
        <end position="55"/>
    </location>
</feature>